<dbReference type="SUPFAM" id="SSF48452">
    <property type="entry name" value="TPR-like"/>
    <property type="match status" value="1"/>
</dbReference>
<protein>
    <submittedName>
        <fullName evidence="8">SusD family protein</fullName>
    </submittedName>
</protein>
<dbReference type="InterPro" id="IPR033985">
    <property type="entry name" value="SusD-like_N"/>
</dbReference>
<dbReference type="InterPro" id="IPR011990">
    <property type="entry name" value="TPR-like_helical_dom_sf"/>
</dbReference>
<comment type="subcellular location">
    <subcellularLocation>
        <location evidence="1">Cell outer membrane</location>
    </subcellularLocation>
</comment>
<evidence type="ECO:0000256" key="1">
    <source>
        <dbReference type="ARBA" id="ARBA00004442"/>
    </source>
</evidence>
<evidence type="ECO:0000256" key="5">
    <source>
        <dbReference type="ARBA" id="ARBA00023237"/>
    </source>
</evidence>
<keyword evidence="5" id="KW-0998">Cell outer membrane</keyword>
<feature type="domain" description="SusD-like N-terminal" evidence="7">
    <location>
        <begin position="26"/>
        <end position="223"/>
    </location>
</feature>
<dbReference type="STRING" id="151894.SAMN04488524_3208"/>
<keyword evidence="9" id="KW-1185">Reference proteome</keyword>
<dbReference type="Pfam" id="PF14322">
    <property type="entry name" value="SusD-like_3"/>
    <property type="match status" value="1"/>
</dbReference>
<dbReference type="GO" id="GO:0009279">
    <property type="term" value="C:cell outer membrane"/>
    <property type="evidence" value="ECO:0007669"/>
    <property type="project" value="UniProtKB-SubCell"/>
</dbReference>
<keyword evidence="3" id="KW-0732">Signal</keyword>
<gene>
    <name evidence="8" type="ORF">SAMN04488524_3208</name>
</gene>
<comment type="similarity">
    <text evidence="2">Belongs to the SusD family.</text>
</comment>
<evidence type="ECO:0000313" key="8">
    <source>
        <dbReference type="EMBL" id="SMC88596.1"/>
    </source>
</evidence>
<evidence type="ECO:0000313" key="9">
    <source>
        <dbReference type="Proteomes" id="UP000192756"/>
    </source>
</evidence>
<evidence type="ECO:0000256" key="3">
    <source>
        <dbReference type="ARBA" id="ARBA00022729"/>
    </source>
</evidence>
<dbReference type="AlphaFoldDB" id="A0A1W2CUF6"/>
<keyword evidence="4" id="KW-0472">Membrane</keyword>
<sequence>MLLLTACNKKLDIVPEDTLTERQALEKQASAEGILGDAYTKLFEACREQAYTMGDQSTEMMEFQPYLQHNRWYEGLYGPRTNEDESMPINFWANNYKTINLANVVINKLPAYGQFNRQLMQQYVAEAKFIRAFSYFNLLKYFGDGALEGRMEGLGVPLRLEAYDGYDASKNIPRSSNKKVYEQILKDIDEAIPELVVAFGNEVSTRSRAVKGSANALGARVALYMQNYELALKYSNEVLMNANYVDAASILDVFADNSGNEIGKQTKLNMAIPELIFAFPVSHNNAGLNSGSSVNHGIDYIFGGIFFNPAFLSSYESNDIRANQLFINVSFFSLPPVKISRKFSDPNQTDNLVAFRRAELVLTKAEALANINGLNQQSVDLLNLIHQRSFVASQRPVPYTMGSFGSKQALIDAILRERSWELAGEGQDRFDRMRTGRNVNPVLPRYKYALPVPYKEIVITGGLIEQNTGY</sequence>
<evidence type="ECO:0000256" key="4">
    <source>
        <dbReference type="ARBA" id="ARBA00023136"/>
    </source>
</evidence>
<dbReference type="InterPro" id="IPR012944">
    <property type="entry name" value="SusD_RagB_dom"/>
</dbReference>
<name>A0A1W2CUF6_9SPHI</name>
<reference evidence="9" key="1">
    <citation type="submission" date="2017-04" db="EMBL/GenBank/DDBJ databases">
        <authorList>
            <person name="Varghese N."/>
            <person name="Submissions S."/>
        </authorList>
    </citation>
    <scope>NUCLEOTIDE SEQUENCE [LARGE SCALE GENOMIC DNA]</scope>
    <source>
        <strain evidence="9">DSM 12126</strain>
    </source>
</reference>
<evidence type="ECO:0000259" key="6">
    <source>
        <dbReference type="Pfam" id="PF07980"/>
    </source>
</evidence>
<evidence type="ECO:0000256" key="2">
    <source>
        <dbReference type="ARBA" id="ARBA00006275"/>
    </source>
</evidence>
<dbReference type="Pfam" id="PF07980">
    <property type="entry name" value="SusD_RagB"/>
    <property type="match status" value="1"/>
</dbReference>
<accession>A0A1W2CUF6</accession>
<dbReference type="Proteomes" id="UP000192756">
    <property type="component" value="Unassembled WGS sequence"/>
</dbReference>
<proteinExistence type="inferred from homology"/>
<dbReference type="EMBL" id="FWXT01000002">
    <property type="protein sequence ID" value="SMC88596.1"/>
    <property type="molecule type" value="Genomic_DNA"/>
</dbReference>
<dbReference type="Gene3D" id="1.25.40.390">
    <property type="match status" value="1"/>
</dbReference>
<organism evidence="8 9">
    <name type="scientific">Pedobacter africanus</name>
    <dbReference type="NCBI Taxonomy" id="151894"/>
    <lineage>
        <taxon>Bacteria</taxon>
        <taxon>Pseudomonadati</taxon>
        <taxon>Bacteroidota</taxon>
        <taxon>Sphingobacteriia</taxon>
        <taxon>Sphingobacteriales</taxon>
        <taxon>Sphingobacteriaceae</taxon>
        <taxon>Pedobacter</taxon>
    </lineage>
</organism>
<feature type="domain" description="RagB/SusD" evidence="6">
    <location>
        <begin position="347"/>
        <end position="434"/>
    </location>
</feature>
<evidence type="ECO:0000259" key="7">
    <source>
        <dbReference type="Pfam" id="PF14322"/>
    </source>
</evidence>